<dbReference type="AlphaFoldDB" id="A0AAV4DPU7"/>
<dbReference type="CDD" id="cd01450">
    <property type="entry name" value="vWFA_subfamily_ECM"/>
    <property type="match status" value="2"/>
</dbReference>
<dbReference type="InterPro" id="IPR050525">
    <property type="entry name" value="ECM_Assembly_Org"/>
</dbReference>
<gene>
    <name evidence="3" type="ORF">PoB_007241600</name>
</gene>
<dbReference type="Gene3D" id="3.40.50.410">
    <property type="entry name" value="von Willebrand factor, type A domain"/>
    <property type="match status" value="2"/>
</dbReference>
<dbReference type="Proteomes" id="UP000735302">
    <property type="component" value="Unassembled WGS sequence"/>
</dbReference>
<dbReference type="EMBL" id="BLXT01008089">
    <property type="protein sequence ID" value="GFO45911.1"/>
    <property type="molecule type" value="Genomic_DNA"/>
</dbReference>
<evidence type="ECO:0000313" key="3">
    <source>
        <dbReference type="EMBL" id="GFO45911.1"/>
    </source>
</evidence>
<accession>A0AAV4DPU7</accession>
<sequence length="471" mass="52505">MKFFGFFSFCRGDKKTSRQERNAQVQGPVHTEFNAVDLVFLVHTSHKVDSQQYGHYKTFMLHVLSAADIDSGWVRVGLVIYGSRGFVAFRLTDYSTKGSVAKAIRNLPLRRMSLANVAAGIDSARVEILTPDDGKREDTLSFVIIVTDSESTHGAKSIETSVKLLIEAGTKIYAVGIGFDNETELKRVASSNQDISNLRSVEELSTKKEALLRKIKALESRPVKDVPRDKEDSFYDAHVKSPQKSDAYWEDVRRVDLTFVIHSSKTCEESQFAFYKKYMLDIIRGANIGPHETLVGVVNYRRSGVLVFPFNQYLTRLDLVHAIMRLPLLCGKVSNFSAGMDTTRKKLFTRKSGDRFYVPNAVIVITDSNAINTQEEIEVSKQQLENVGAKIFAMGIYVDFDELMTIATDPTDAYAAYYAALLFLGPSFIVHDIGARVGPNDQTQSNDSLPALPPITQPVAGDQTTSAIRQK</sequence>
<dbReference type="InterPro" id="IPR036465">
    <property type="entry name" value="vWFA_dom_sf"/>
</dbReference>
<feature type="region of interest" description="Disordered" evidence="1">
    <location>
        <begin position="440"/>
        <end position="471"/>
    </location>
</feature>
<dbReference type="SUPFAM" id="SSF53300">
    <property type="entry name" value="vWA-like"/>
    <property type="match status" value="2"/>
</dbReference>
<proteinExistence type="predicted"/>
<dbReference type="InterPro" id="IPR002035">
    <property type="entry name" value="VWF_A"/>
</dbReference>
<dbReference type="Pfam" id="PF00092">
    <property type="entry name" value="VWA"/>
    <property type="match status" value="2"/>
</dbReference>
<evidence type="ECO:0000259" key="2">
    <source>
        <dbReference type="PROSITE" id="PS50234"/>
    </source>
</evidence>
<comment type="caution">
    <text evidence="3">The sequence shown here is derived from an EMBL/GenBank/DDBJ whole genome shotgun (WGS) entry which is preliminary data.</text>
</comment>
<organism evidence="3 4">
    <name type="scientific">Plakobranchus ocellatus</name>
    <dbReference type="NCBI Taxonomy" id="259542"/>
    <lineage>
        <taxon>Eukaryota</taxon>
        <taxon>Metazoa</taxon>
        <taxon>Spiralia</taxon>
        <taxon>Lophotrochozoa</taxon>
        <taxon>Mollusca</taxon>
        <taxon>Gastropoda</taxon>
        <taxon>Heterobranchia</taxon>
        <taxon>Euthyneura</taxon>
        <taxon>Panpulmonata</taxon>
        <taxon>Sacoglossa</taxon>
        <taxon>Placobranchoidea</taxon>
        <taxon>Plakobranchidae</taxon>
        <taxon>Plakobranchus</taxon>
    </lineage>
</organism>
<dbReference type="PANTHER" id="PTHR24020">
    <property type="entry name" value="COLLAGEN ALPHA"/>
    <property type="match status" value="1"/>
</dbReference>
<dbReference type="SMART" id="SM00327">
    <property type="entry name" value="VWA"/>
    <property type="match status" value="2"/>
</dbReference>
<dbReference type="GO" id="GO:0005581">
    <property type="term" value="C:collagen trimer"/>
    <property type="evidence" value="ECO:0007669"/>
    <property type="project" value="UniProtKB-KW"/>
</dbReference>
<keyword evidence="4" id="KW-1185">Reference proteome</keyword>
<feature type="domain" description="VWFA" evidence="2">
    <location>
        <begin position="37"/>
        <end position="215"/>
    </location>
</feature>
<reference evidence="3 4" key="1">
    <citation type="journal article" date="2021" name="Elife">
        <title>Chloroplast acquisition without the gene transfer in kleptoplastic sea slugs, Plakobranchus ocellatus.</title>
        <authorList>
            <person name="Maeda T."/>
            <person name="Takahashi S."/>
            <person name="Yoshida T."/>
            <person name="Shimamura S."/>
            <person name="Takaki Y."/>
            <person name="Nagai Y."/>
            <person name="Toyoda A."/>
            <person name="Suzuki Y."/>
            <person name="Arimoto A."/>
            <person name="Ishii H."/>
            <person name="Satoh N."/>
            <person name="Nishiyama T."/>
            <person name="Hasebe M."/>
            <person name="Maruyama T."/>
            <person name="Minagawa J."/>
            <person name="Obokata J."/>
            <person name="Shigenobu S."/>
        </authorList>
    </citation>
    <scope>NUCLEOTIDE SEQUENCE [LARGE SCALE GENOMIC DNA]</scope>
</reference>
<keyword evidence="3" id="KW-0176">Collagen</keyword>
<feature type="compositionally biased region" description="Polar residues" evidence="1">
    <location>
        <begin position="462"/>
        <end position="471"/>
    </location>
</feature>
<protein>
    <submittedName>
        <fullName evidence="3">Collagen alpha-3(Vi) chain</fullName>
    </submittedName>
</protein>
<name>A0AAV4DPU7_9GAST</name>
<dbReference type="PANTHER" id="PTHR24020:SF84">
    <property type="entry name" value="VWFA DOMAIN-CONTAINING PROTEIN"/>
    <property type="match status" value="1"/>
</dbReference>
<feature type="domain" description="VWFA" evidence="2">
    <location>
        <begin position="256"/>
        <end position="449"/>
    </location>
</feature>
<evidence type="ECO:0000313" key="4">
    <source>
        <dbReference type="Proteomes" id="UP000735302"/>
    </source>
</evidence>
<evidence type="ECO:0000256" key="1">
    <source>
        <dbReference type="SAM" id="MobiDB-lite"/>
    </source>
</evidence>
<dbReference type="PROSITE" id="PS50234">
    <property type="entry name" value="VWFA"/>
    <property type="match status" value="2"/>
</dbReference>